<dbReference type="AlphaFoldDB" id="A0A6A5ZUQ0"/>
<dbReference type="OrthoDB" id="341511at2759"/>
<evidence type="ECO:0000256" key="1">
    <source>
        <dbReference type="ARBA" id="ARBA00006395"/>
    </source>
</evidence>
<reference evidence="5" key="1">
    <citation type="journal article" date="2020" name="Stud. Mycol.">
        <title>101 Dothideomycetes genomes: a test case for predicting lifestyles and emergence of pathogens.</title>
        <authorList>
            <person name="Haridas S."/>
            <person name="Albert R."/>
            <person name="Binder M."/>
            <person name="Bloem J."/>
            <person name="Labutti K."/>
            <person name="Salamov A."/>
            <person name="Andreopoulos B."/>
            <person name="Baker S."/>
            <person name="Barry K."/>
            <person name="Bills G."/>
            <person name="Bluhm B."/>
            <person name="Cannon C."/>
            <person name="Castanera R."/>
            <person name="Culley D."/>
            <person name="Daum C."/>
            <person name="Ezra D."/>
            <person name="Gonzalez J."/>
            <person name="Henrissat B."/>
            <person name="Kuo A."/>
            <person name="Liang C."/>
            <person name="Lipzen A."/>
            <person name="Lutzoni F."/>
            <person name="Magnuson J."/>
            <person name="Mondo S."/>
            <person name="Nolan M."/>
            <person name="Ohm R."/>
            <person name="Pangilinan J."/>
            <person name="Park H.-J."/>
            <person name="Ramirez L."/>
            <person name="Alfaro M."/>
            <person name="Sun H."/>
            <person name="Tritt A."/>
            <person name="Yoshinaga Y."/>
            <person name="Zwiers L.-H."/>
            <person name="Turgeon B."/>
            <person name="Goodwin S."/>
            <person name="Spatafora J."/>
            <person name="Crous P."/>
            <person name="Grigoriev I."/>
        </authorList>
    </citation>
    <scope>NUCLEOTIDE SEQUENCE</scope>
    <source>
        <strain evidence="5">CBS 627.86</strain>
    </source>
</reference>
<sequence>MANNLIAELTQHLNSRHLYPTTQWLQSFTGTIRPNTPLPALKQTALFRLLAADITTALSQPANGLFPTDILKATNQSRPLVGPVVCQVLDIEDIGHSKWSQVEAIEARERGETTKGREVIRVVPGEDGNPIEEPPQSRGPFKLLLQDAKGLKVYAYDLNGIEGLNASMNMGTKLLLRNCDVRRGVIMLEPGFVQILGGKIEALDKMWKDGRKDRLIAAAKAEGNDGA</sequence>
<dbReference type="Gene3D" id="2.40.50.770">
    <property type="entry name" value="RecQ-mediated genome instability protein Rmi1, C-terminal domain"/>
    <property type="match status" value="1"/>
</dbReference>
<evidence type="ECO:0000259" key="4">
    <source>
        <dbReference type="Pfam" id="PF21000"/>
    </source>
</evidence>
<evidence type="ECO:0000313" key="6">
    <source>
        <dbReference type="Proteomes" id="UP000799770"/>
    </source>
</evidence>
<dbReference type="EMBL" id="ML977311">
    <property type="protein sequence ID" value="KAF2122058.1"/>
    <property type="molecule type" value="Genomic_DNA"/>
</dbReference>
<accession>A0A6A5ZUQ0</accession>
<dbReference type="Pfam" id="PF21000">
    <property type="entry name" value="RMI1_N_N"/>
    <property type="match status" value="1"/>
</dbReference>
<dbReference type="InterPro" id="IPR049363">
    <property type="entry name" value="RMI1_N"/>
</dbReference>
<gene>
    <name evidence="5" type="ORF">BDV96DRAFT_640124</name>
</gene>
<protein>
    <recommendedName>
        <fullName evidence="2">RecQ-mediated genome instability protein 1</fullName>
    </recommendedName>
</protein>
<keyword evidence="6" id="KW-1185">Reference proteome</keyword>
<name>A0A6A5ZUQ0_9PLEO</name>
<feature type="domain" description="RecQ mediated genome instability protein 1 OB-fold" evidence="3">
    <location>
        <begin position="66"/>
        <end position="211"/>
    </location>
</feature>
<dbReference type="PANTHER" id="PTHR14790:SF15">
    <property type="entry name" value="RECQ-MEDIATED GENOME INSTABILITY PROTEIN 1"/>
    <property type="match status" value="1"/>
</dbReference>
<dbReference type="GO" id="GO:0016604">
    <property type="term" value="C:nuclear body"/>
    <property type="evidence" value="ECO:0007669"/>
    <property type="project" value="TreeGrafter"/>
</dbReference>
<evidence type="ECO:0000313" key="5">
    <source>
        <dbReference type="EMBL" id="KAF2122058.1"/>
    </source>
</evidence>
<feature type="domain" description="RMI1 N-terminal" evidence="4">
    <location>
        <begin position="13"/>
        <end position="56"/>
    </location>
</feature>
<dbReference type="GO" id="GO:0000712">
    <property type="term" value="P:resolution of meiotic recombination intermediates"/>
    <property type="evidence" value="ECO:0007669"/>
    <property type="project" value="TreeGrafter"/>
</dbReference>
<proteinExistence type="inferred from homology"/>
<evidence type="ECO:0000259" key="3">
    <source>
        <dbReference type="Pfam" id="PF08585"/>
    </source>
</evidence>
<organism evidence="5 6">
    <name type="scientific">Lophiotrema nucula</name>
    <dbReference type="NCBI Taxonomy" id="690887"/>
    <lineage>
        <taxon>Eukaryota</taxon>
        <taxon>Fungi</taxon>
        <taxon>Dikarya</taxon>
        <taxon>Ascomycota</taxon>
        <taxon>Pezizomycotina</taxon>
        <taxon>Dothideomycetes</taxon>
        <taxon>Pleosporomycetidae</taxon>
        <taxon>Pleosporales</taxon>
        <taxon>Lophiotremataceae</taxon>
        <taxon>Lophiotrema</taxon>
    </lineage>
</organism>
<dbReference type="GO" id="GO:0000724">
    <property type="term" value="P:double-strand break repair via homologous recombination"/>
    <property type="evidence" value="ECO:0007669"/>
    <property type="project" value="TreeGrafter"/>
</dbReference>
<dbReference type="Pfam" id="PF08585">
    <property type="entry name" value="RMI1_N_C"/>
    <property type="match status" value="1"/>
</dbReference>
<dbReference type="SMART" id="SM01161">
    <property type="entry name" value="DUF1767"/>
    <property type="match status" value="1"/>
</dbReference>
<dbReference type="GO" id="GO:0031422">
    <property type="term" value="C:RecQ family helicase-topoisomerase III complex"/>
    <property type="evidence" value="ECO:0007669"/>
    <property type="project" value="TreeGrafter"/>
</dbReference>
<dbReference type="InterPro" id="IPR042470">
    <property type="entry name" value="RMI1_N_C_sf"/>
</dbReference>
<dbReference type="Proteomes" id="UP000799770">
    <property type="component" value="Unassembled WGS sequence"/>
</dbReference>
<dbReference type="PANTHER" id="PTHR14790">
    <property type="entry name" value="RECQ-MEDIATED GENOME INSTABILITY PROTEIN 1 RMI1"/>
    <property type="match status" value="1"/>
</dbReference>
<dbReference type="InterPro" id="IPR013894">
    <property type="entry name" value="RMI1_OB"/>
</dbReference>
<evidence type="ECO:0000256" key="2">
    <source>
        <dbReference type="ARBA" id="ARBA00018987"/>
    </source>
</evidence>
<comment type="similarity">
    <text evidence="1">Belongs to the RMI1 family.</text>
</comment>